<reference evidence="4" key="2">
    <citation type="submission" date="2015-01" db="EMBL/GenBank/DDBJ databases">
        <title>Evolutionary Origins and Diversification of the Mycorrhizal Mutualists.</title>
        <authorList>
            <consortium name="DOE Joint Genome Institute"/>
            <consortium name="Mycorrhizal Genomics Consortium"/>
            <person name="Kohler A."/>
            <person name="Kuo A."/>
            <person name="Nagy L.G."/>
            <person name="Floudas D."/>
            <person name="Copeland A."/>
            <person name="Barry K.W."/>
            <person name="Cichocki N."/>
            <person name="Veneault-Fourrey C."/>
            <person name="LaButti K."/>
            <person name="Lindquist E.A."/>
            <person name="Lipzen A."/>
            <person name="Lundell T."/>
            <person name="Morin E."/>
            <person name="Murat C."/>
            <person name="Riley R."/>
            <person name="Ohm R."/>
            <person name="Sun H."/>
            <person name="Tunlid A."/>
            <person name="Henrissat B."/>
            <person name="Grigoriev I.V."/>
            <person name="Hibbett D.S."/>
            <person name="Martin F."/>
        </authorList>
    </citation>
    <scope>NUCLEOTIDE SEQUENCE [LARGE SCALE GENOMIC DNA]</scope>
    <source>
        <strain evidence="4">h7</strain>
    </source>
</reference>
<keyword evidence="4" id="KW-1185">Reference proteome</keyword>
<sequence length="353" mass="40306">MTSSYLTHRNTRPVPNYAISVPTVGQSIIVILSTDLPTLLIEVEYARPQATFRKKTGGPWSTPRVMDISSTNRLFFCLSAREMDHDASSLAVAIAQMRIVAYVNAGSIAILLFDTLLTFEDEVRAIWLTTWNYTKVMYILTRYSAFVEAGMIIYQVSIPGDWYDKCSLAFKVSAWLFIFGLGFGEIIMTTRTWAVWNRNRFLAYALPIFYIVVWAVAFALNAIFVQGSKFDPNPRTPYVGCYATRTDPILFISWVLLLFYDTVMFILMAIPALRAYRSQGSSRLVKMVYRDGVVYYLYLFVMSLANIIVTLTFPPDLILIVTYLSRMIHALLACRVVLHINKYSQPPLDDYSF</sequence>
<feature type="transmembrane region" description="Helical" evidence="1">
    <location>
        <begin position="249"/>
        <end position="273"/>
    </location>
</feature>
<protein>
    <recommendedName>
        <fullName evidence="2">DUF6533 domain-containing protein</fullName>
    </recommendedName>
</protein>
<dbReference type="Proteomes" id="UP000053424">
    <property type="component" value="Unassembled WGS sequence"/>
</dbReference>
<dbReference type="EMBL" id="KN831786">
    <property type="protein sequence ID" value="KIM39321.1"/>
    <property type="molecule type" value="Genomic_DNA"/>
</dbReference>
<dbReference type="HOGENOM" id="CLU_035509_11_3_1"/>
<organism evidence="3 4">
    <name type="scientific">Hebeloma cylindrosporum</name>
    <dbReference type="NCBI Taxonomy" id="76867"/>
    <lineage>
        <taxon>Eukaryota</taxon>
        <taxon>Fungi</taxon>
        <taxon>Dikarya</taxon>
        <taxon>Basidiomycota</taxon>
        <taxon>Agaricomycotina</taxon>
        <taxon>Agaricomycetes</taxon>
        <taxon>Agaricomycetidae</taxon>
        <taxon>Agaricales</taxon>
        <taxon>Agaricineae</taxon>
        <taxon>Hymenogastraceae</taxon>
        <taxon>Hebeloma</taxon>
    </lineage>
</organism>
<dbReference type="Pfam" id="PF20151">
    <property type="entry name" value="DUF6533"/>
    <property type="match status" value="1"/>
</dbReference>
<feature type="transmembrane region" description="Helical" evidence="1">
    <location>
        <begin position="201"/>
        <end position="224"/>
    </location>
</feature>
<gene>
    <name evidence="3" type="ORF">M413DRAFT_29486</name>
</gene>
<dbReference type="OrthoDB" id="3350812at2759"/>
<evidence type="ECO:0000313" key="3">
    <source>
        <dbReference type="EMBL" id="KIM39321.1"/>
    </source>
</evidence>
<feature type="transmembrane region" description="Helical" evidence="1">
    <location>
        <begin position="293"/>
        <end position="311"/>
    </location>
</feature>
<evidence type="ECO:0000313" key="4">
    <source>
        <dbReference type="Proteomes" id="UP000053424"/>
    </source>
</evidence>
<reference evidence="3 4" key="1">
    <citation type="submission" date="2014-04" db="EMBL/GenBank/DDBJ databases">
        <authorList>
            <consortium name="DOE Joint Genome Institute"/>
            <person name="Kuo A."/>
            <person name="Gay G."/>
            <person name="Dore J."/>
            <person name="Kohler A."/>
            <person name="Nagy L.G."/>
            <person name="Floudas D."/>
            <person name="Copeland A."/>
            <person name="Barry K.W."/>
            <person name="Cichocki N."/>
            <person name="Veneault-Fourrey C."/>
            <person name="LaButti K."/>
            <person name="Lindquist E.A."/>
            <person name="Lipzen A."/>
            <person name="Lundell T."/>
            <person name="Morin E."/>
            <person name="Murat C."/>
            <person name="Sun H."/>
            <person name="Tunlid A."/>
            <person name="Henrissat B."/>
            <person name="Grigoriev I.V."/>
            <person name="Hibbett D.S."/>
            <person name="Martin F."/>
            <person name="Nordberg H.P."/>
            <person name="Cantor M.N."/>
            <person name="Hua S.X."/>
        </authorList>
    </citation>
    <scope>NUCLEOTIDE SEQUENCE [LARGE SCALE GENOMIC DNA]</scope>
    <source>
        <strain evidence="4">h7</strain>
    </source>
</reference>
<keyword evidence="1" id="KW-1133">Transmembrane helix</keyword>
<feature type="domain" description="DUF6533" evidence="2">
    <location>
        <begin position="102"/>
        <end position="146"/>
    </location>
</feature>
<feature type="transmembrane region" description="Helical" evidence="1">
    <location>
        <begin position="317"/>
        <end position="338"/>
    </location>
</feature>
<feature type="transmembrane region" description="Helical" evidence="1">
    <location>
        <begin position="168"/>
        <end position="189"/>
    </location>
</feature>
<evidence type="ECO:0000259" key="2">
    <source>
        <dbReference type="Pfam" id="PF20151"/>
    </source>
</evidence>
<dbReference type="AlphaFoldDB" id="A0A0C3C6U5"/>
<keyword evidence="1" id="KW-0812">Transmembrane</keyword>
<name>A0A0C3C6U5_HEBCY</name>
<dbReference type="InterPro" id="IPR045340">
    <property type="entry name" value="DUF6533"/>
</dbReference>
<accession>A0A0C3C6U5</accession>
<proteinExistence type="predicted"/>
<keyword evidence="1" id="KW-0472">Membrane</keyword>
<evidence type="ECO:0000256" key="1">
    <source>
        <dbReference type="SAM" id="Phobius"/>
    </source>
</evidence>
<feature type="transmembrane region" description="Helical" evidence="1">
    <location>
        <begin position="139"/>
        <end position="156"/>
    </location>
</feature>